<proteinExistence type="predicted"/>
<evidence type="ECO:0000256" key="5">
    <source>
        <dbReference type="ARBA" id="ARBA00022618"/>
    </source>
</evidence>
<keyword evidence="15" id="KW-1185">Reference proteome</keyword>
<protein>
    <recommendedName>
        <fullName evidence="13">Mis18 domain-containing protein</fullName>
    </recommendedName>
</protein>
<evidence type="ECO:0000313" key="15">
    <source>
        <dbReference type="Proteomes" id="UP001163046"/>
    </source>
</evidence>
<name>A0A9W9YW89_9CNID</name>
<dbReference type="InterPro" id="IPR004910">
    <property type="entry name" value="Yippee/Mis18/Cereblon"/>
</dbReference>
<evidence type="ECO:0000313" key="14">
    <source>
        <dbReference type="EMBL" id="KAJ7365739.1"/>
    </source>
</evidence>
<evidence type="ECO:0000256" key="9">
    <source>
        <dbReference type="ARBA" id="ARBA00023242"/>
    </source>
</evidence>
<evidence type="ECO:0000256" key="11">
    <source>
        <dbReference type="ARBA" id="ARBA00023328"/>
    </source>
</evidence>
<dbReference type="GO" id="GO:0000785">
    <property type="term" value="C:chromatin"/>
    <property type="evidence" value="ECO:0007669"/>
    <property type="project" value="TreeGrafter"/>
</dbReference>
<evidence type="ECO:0000256" key="1">
    <source>
        <dbReference type="ARBA" id="ARBA00003694"/>
    </source>
</evidence>
<evidence type="ECO:0000256" key="4">
    <source>
        <dbReference type="ARBA" id="ARBA00022454"/>
    </source>
</evidence>
<evidence type="ECO:0000256" key="7">
    <source>
        <dbReference type="ARBA" id="ARBA00022776"/>
    </source>
</evidence>
<evidence type="ECO:0000256" key="6">
    <source>
        <dbReference type="ARBA" id="ARBA00022723"/>
    </source>
</evidence>
<dbReference type="GO" id="GO:0051301">
    <property type="term" value="P:cell division"/>
    <property type="evidence" value="ECO:0007669"/>
    <property type="project" value="UniProtKB-KW"/>
</dbReference>
<keyword evidence="7" id="KW-0498">Mitosis</keyword>
<evidence type="ECO:0000256" key="3">
    <source>
        <dbReference type="ARBA" id="ARBA00004584"/>
    </source>
</evidence>
<dbReference type="GO" id="GO:0007059">
    <property type="term" value="P:chromosome segregation"/>
    <property type="evidence" value="ECO:0007669"/>
    <property type="project" value="TreeGrafter"/>
</dbReference>
<dbReference type="Proteomes" id="UP001163046">
    <property type="component" value="Unassembled WGS sequence"/>
</dbReference>
<feature type="compositionally biased region" description="Polar residues" evidence="12">
    <location>
        <begin position="177"/>
        <end position="192"/>
    </location>
</feature>
<keyword evidence="4" id="KW-0158">Chromosome</keyword>
<keyword evidence="10" id="KW-0131">Cell cycle</keyword>
<evidence type="ECO:0000256" key="10">
    <source>
        <dbReference type="ARBA" id="ARBA00023306"/>
    </source>
</evidence>
<evidence type="ECO:0000256" key="2">
    <source>
        <dbReference type="ARBA" id="ARBA00004123"/>
    </source>
</evidence>
<dbReference type="InterPro" id="IPR034752">
    <property type="entry name" value="Mis18"/>
</dbReference>
<dbReference type="GO" id="GO:0046872">
    <property type="term" value="F:metal ion binding"/>
    <property type="evidence" value="ECO:0007669"/>
    <property type="project" value="UniProtKB-KW"/>
</dbReference>
<dbReference type="GO" id="GO:0005634">
    <property type="term" value="C:nucleus"/>
    <property type="evidence" value="ECO:0007669"/>
    <property type="project" value="UniProtKB-SubCell"/>
</dbReference>
<dbReference type="PANTHER" id="PTHR16431:SF1">
    <property type="entry name" value="NEUROGENIC PROTEIN MASTERMIND"/>
    <property type="match status" value="1"/>
</dbReference>
<comment type="caution">
    <text evidence="14">The sequence shown here is derived from an EMBL/GenBank/DDBJ whole genome shotgun (WGS) entry which is preliminary data.</text>
</comment>
<keyword evidence="8" id="KW-0862">Zinc</keyword>
<comment type="function">
    <text evidence="1">Required for recruitment of CENPA to centromeres and normal chromosome segregation during mitosis.</text>
</comment>
<keyword evidence="6" id="KW-0479">Metal-binding</keyword>
<dbReference type="AlphaFoldDB" id="A0A9W9YW89"/>
<gene>
    <name evidence="14" type="ORF">OS493_002455</name>
</gene>
<dbReference type="EMBL" id="MU827302">
    <property type="protein sequence ID" value="KAJ7365739.1"/>
    <property type="molecule type" value="Genomic_DNA"/>
</dbReference>
<dbReference type="PANTHER" id="PTHR16431">
    <property type="entry name" value="NEUROGENIC PROTEIN MASTERMIND"/>
    <property type="match status" value="1"/>
</dbReference>
<dbReference type="Pfam" id="PF03226">
    <property type="entry name" value="Yippee-Mis18"/>
    <property type="match status" value="1"/>
</dbReference>
<evidence type="ECO:0000256" key="12">
    <source>
        <dbReference type="SAM" id="MobiDB-lite"/>
    </source>
</evidence>
<reference evidence="14" key="1">
    <citation type="submission" date="2023-01" db="EMBL/GenBank/DDBJ databases">
        <title>Genome assembly of the deep-sea coral Lophelia pertusa.</title>
        <authorList>
            <person name="Herrera S."/>
            <person name="Cordes E."/>
        </authorList>
    </citation>
    <scope>NUCLEOTIDE SEQUENCE</scope>
    <source>
        <strain evidence="14">USNM1676648</strain>
        <tissue evidence="14">Polyp</tissue>
    </source>
</reference>
<evidence type="ECO:0000256" key="8">
    <source>
        <dbReference type="ARBA" id="ARBA00022833"/>
    </source>
</evidence>
<dbReference type="OrthoDB" id="74210at2759"/>
<evidence type="ECO:0000259" key="13">
    <source>
        <dbReference type="PROSITE" id="PS51793"/>
    </source>
</evidence>
<organism evidence="14 15">
    <name type="scientific">Desmophyllum pertusum</name>
    <dbReference type="NCBI Taxonomy" id="174260"/>
    <lineage>
        <taxon>Eukaryota</taxon>
        <taxon>Metazoa</taxon>
        <taxon>Cnidaria</taxon>
        <taxon>Anthozoa</taxon>
        <taxon>Hexacorallia</taxon>
        <taxon>Scleractinia</taxon>
        <taxon>Caryophylliina</taxon>
        <taxon>Caryophylliidae</taxon>
        <taxon>Desmophyllum</taxon>
    </lineage>
</organism>
<dbReference type="GO" id="GO:0034080">
    <property type="term" value="P:CENP-A containing chromatin assembly"/>
    <property type="evidence" value="ECO:0007669"/>
    <property type="project" value="TreeGrafter"/>
</dbReference>
<sequence length="212" mass="23238">MAANSREESNLTAVDQLKTEESLPVVFQCSACNGIFGDSCAWVSSDRELELICVNSVTSLVSLGECLETSTQGADIGSTFMPLQCKSCNSSIGRIYRTTPRELDHLRNLYCLDVEQIKSYQVGSMNGTHVNGMSSLSSEEVLDLPTAKTLQQGIHKIESVIIMMLERLTSLEAGLGNKTNQEDTNSDLSASQVPAKDISRDNDRKPNKKKRK</sequence>
<keyword evidence="5" id="KW-0132">Cell division</keyword>
<keyword evidence="11" id="KW-0137">Centromere</keyword>
<comment type="subcellular location">
    <subcellularLocation>
        <location evidence="3">Chromosome</location>
        <location evidence="3">Centromere</location>
    </subcellularLocation>
    <subcellularLocation>
        <location evidence="2">Nucleus</location>
    </subcellularLocation>
</comment>
<dbReference type="GO" id="GO:0000775">
    <property type="term" value="C:chromosome, centromeric region"/>
    <property type="evidence" value="ECO:0007669"/>
    <property type="project" value="UniProtKB-SubCell"/>
</dbReference>
<keyword evidence="9" id="KW-0539">Nucleus</keyword>
<feature type="region of interest" description="Disordered" evidence="12">
    <location>
        <begin position="176"/>
        <end position="212"/>
    </location>
</feature>
<dbReference type="PROSITE" id="PS51793">
    <property type="entry name" value="MIS18"/>
    <property type="match status" value="1"/>
</dbReference>
<feature type="domain" description="Mis18" evidence="13">
    <location>
        <begin position="24"/>
        <end position="122"/>
    </location>
</feature>
<accession>A0A9W9YW89</accession>